<evidence type="ECO:0000313" key="1">
    <source>
        <dbReference type="EMBL" id="GEL54314.1"/>
    </source>
</evidence>
<dbReference type="KEGG" id="abg:Asbog_01569"/>
<evidence type="ECO:0000313" key="2">
    <source>
        <dbReference type="Proteomes" id="UP000321287"/>
    </source>
</evidence>
<dbReference type="AlphaFoldDB" id="A0AAN4U332"/>
<sequence length="120" mass="12626">MTAISHFCGGDLNLNTAGGLATVSGADQTRQAIIRRLCTNAGDYIWQPDYGASLPSKIGSPASLGEIQALVAEQMAQEAAVDQTQPISVTINNPSVGVYVCNIQYVDLETQSVQALQVTN</sequence>
<reference evidence="1 2" key="1">
    <citation type="submission" date="2019-07" db="EMBL/GenBank/DDBJ databases">
        <title>Whole genome shotgun sequence of Asaia bogorensis NBRC 16594.</title>
        <authorList>
            <person name="Hosoyama A."/>
            <person name="Uohara A."/>
            <person name="Ohji S."/>
            <person name="Ichikawa N."/>
        </authorList>
    </citation>
    <scope>NUCLEOTIDE SEQUENCE [LARGE SCALE GENOMIC DNA]</scope>
    <source>
        <strain evidence="1 2">NBRC 16594</strain>
    </source>
</reference>
<name>A0AAN4U332_9PROT</name>
<dbReference type="GeneID" id="78226609"/>
<dbReference type="EMBL" id="BJVS01000007">
    <property type="protein sequence ID" value="GEL54314.1"/>
    <property type="molecule type" value="Genomic_DNA"/>
</dbReference>
<dbReference type="Proteomes" id="UP000321287">
    <property type="component" value="Unassembled WGS sequence"/>
</dbReference>
<gene>
    <name evidence="1" type="ORF">ABO01nite_23210</name>
</gene>
<accession>A0AAN4U332</accession>
<keyword evidence="2" id="KW-1185">Reference proteome</keyword>
<protein>
    <recommendedName>
        <fullName evidence="3">Phage tail protein</fullName>
    </recommendedName>
</protein>
<dbReference type="SUPFAM" id="SSF160719">
    <property type="entry name" value="gpW/gp25-like"/>
    <property type="match status" value="1"/>
</dbReference>
<organism evidence="1 2">
    <name type="scientific">Asaia bogorensis NBRC 16594</name>
    <dbReference type="NCBI Taxonomy" id="1231624"/>
    <lineage>
        <taxon>Bacteria</taxon>
        <taxon>Pseudomonadati</taxon>
        <taxon>Pseudomonadota</taxon>
        <taxon>Alphaproteobacteria</taxon>
        <taxon>Acetobacterales</taxon>
        <taxon>Acetobacteraceae</taxon>
        <taxon>Asaia</taxon>
    </lineage>
</organism>
<proteinExistence type="predicted"/>
<dbReference type="Pfam" id="PF10934">
    <property type="entry name" value="Sheath_initiator"/>
    <property type="match status" value="1"/>
</dbReference>
<dbReference type="RefSeq" id="WP_062164703.1">
    <property type="nucleotide sequence ID" value="NZ_AP014690.1"/>
</dbReference>
<dbReference type="InterPro" id="IPR020288">
    <property type="entry name" value="Sheath_initiator"/>
</dbReference>
<dbReference type="Gene3D" id="3.10.450.40">
    <property type="match status" value="1"/>
</dbReference>
<evidence type="ECO:0008006" key="3">
    <source>
        <dbReference type="Google" id="ProtNLM"/>
    </source>
</evidence>
<comment type="caution">
    <text evidence="1">The sequence shown here is derived from an EMBL/GenBank/DDBJ whole genome shotgun (WGS) entry which is preliminary data.</text>
</comment>